<name>A0ABR9EYP9_9GAMM</name>
<dbReference type="PANTHER" id="PTHR32322">
    <property type="entry name" value="INNER MEMBRANE TRANSPORTER"/>
    <property type="match status" value="1"/>
</dbReference>
<organism evidence="8 9">
    <name type="scientific">Halomonas casei</name>
    <dbReference type="NCBI Taxonomy" id="2742613"/>
    <lineage>
        <taxon>Bacteria</taxon>
        <taxon>Pseudomonadati</taxon>
        <taxon>Pseudomonadota</taxon>
        <taxon>Gammaproteobacteria</taxon>
        <taxon>Oceanospirillales</taxon>
        <taxon>Halomonadaceae</taxon>
        <taxon>Halomonas</taxon>
    </lineage>
</organism>
<dbReference type="EMBL" id="RRZD01000003">
    <property type="protein sequence ID" value="MBE0399346.1"/>
    <property type="molecule type" value="Genomic_DNA"/>
</dbReference>
<sequence>MRAYALLFRKTIVINFNSLHKKYRTSLGLAAMPILFVLLWSTGFIGAKFGLPYAEPFTFLFIRFVLTLLLLTPLVVAMRISWPSSPMLWVHIAIAGCLVHGAYLGGVFYGISLGMPAGLAALLVGLQPLLTAAFAGPLLGERLTRRQWLGLMLGLIGIVFVLGSKLEIGESLFDGFGINALLCVTTALIGISVGTLYQKRYCTSMPLLSGAVIQYLAAGVLLGCGALLFETREVEWTITFALTLGWLVLILSVAAILLLMALIKKGEASRVASLFYLVPPVTALQAWWLFDERLPLLGLGGMLIALVGVVMVVRKPRDKTA</sequence>
<accession>A0ABR9EYP9</accession>
<proteinExistence type="inferred from homology"/>
<dbReference type="Pfam" id="PF00892">
    <property type="entry name" value="EamA"/>
    <property type="match status" value="2"/>
</dbReference>
<feature type="transmembrane region" description="Helical" evidence="6">
    <location>
        <begin position="208"/>
        <end position="229"/>
    </location>
</feature>
<evidence type="ECO:0000256" key="1">
    <source>
        <dbReference type="ARBA" id="ARBA00004141"/>
    </source>
</evidence>
<feature type="transmembrane region" description="Helical" evidence="6">
    <location>
        <begin position="176"/>
        <end position="196"/>
    </location>
</feature>
<feature type="transmembrane region" description="Helical" evidence="6">
    <location>
        <begin position="148"/>
        <end position="164"/>
    </location>
</feature>
<dbReference type="InterPro" id="IPR050638">
    <property type="entry name" value="AA-Vitamin_Transporters"/>
</dbReference>
<evidence type="ECO:0000256" key="2">
    <source>
        <dbReference type="ARBA" id="ARBA00007362"/>
    </source>
</evidence>
<feature type="transmembrane region" description="Helical" evidence="6">
    <location>
        <begin position="57"/>
        <end position="76"/>
    </location>
</feature>
<evidence type="ECO:0000256" key="6">
    <source>
        <dbReference type="SAM" id="Phobius"/>
    </source>
</evidence>
<evidence type="ECO:0000256" key="4">
    <source>
        <dbReference type="ARBA" id="ARBA00022989"/>
    </source>
</evidence>
<gene>
    <name evidence="8" type="ORF">EI168_04375</name>
</gene>
<protein>
    <submittedName>
        <fullName evidence="8">DMT family transporter</fullName>
    </submittedName>
</protein>
<keyword evidence="4 6" id="KW-1133">Transmembrane helix</keyword>
<reference evidence="8 9" key="1">
    <citation type="submission" date="2020-07" db="EMBL/GenBank/DDBJ databases">
        <title>Halophilic bacteria isolated from french cheeses.</title>
        <authorList>
            <person name="Kothe C.I."/>
            <person name="Farah-Kraiem B."/>
            <person name="Renault P."/>
            <person name="Dridi B."/>
        </authorList>
    </citation>
    <scope>NUCLEOTIDE SEQUENCE [LARGE SCALE GENOMIC DNA]</scope>
    <source>
        <strain evidence="8 9">FME1</strain>
    </source>
</reference>
<feature type="domain" description="EamA" evidence="7">
    <location>
        <begin position="181"/>
        <end position="313"/>
    </location>
</feature>
<keyword evidence="9" id="KW-1185">Reference proteome</keyword>
<evidence type="ECO:0000313" key="8">
    <source>
        <dbReference type="EMBL" id="MBE0399346.1"/>
    </source>
</evidence>
<feature type="domain" description="EamA" evidence="7">
    <location>
        <begin position="34"/>
        <end position="162"/>
    </location>
</feature>
<evidence type="ECO:0000256" key="3">
    <source>
        <dbReference type="ARBA" id="ARBA00022692"/>
    </source>
</evidence>
<feature type="transmembrane region" description="Helical" evidence="6">
    <location>
        <begin position="241"/>
        <end position="262"/>
    </location>
</feature>
<comment type="caution">
    <text evidence="8">The sequence shown here is derived from an EMBL/GenBank/DDBJ whole genome shotgun (WGS) entry which is preliminary data.</text>
</comment>
<feature type="transmembrane region" description="Helical" evidence="6">
    <location>
        <begin position="88"/>
        <end position="111"/>
    </location>
</feature>
<feature type="transmembrane region" description="Helical" evidence="6">
    <location>
        <begin position="274"/>
        <end position="290"/>
    </location>
</feature>
<feature type="transmembrane region" description="Helical" evidence="6">
    <location>
        <begin position="117"/>
        <end position="136"/>
    </location>
</feature>
<feature type="transmembrane region" description="Helical" evidence="6">
    <location>
        <begin position="27"/>
        <end position="51"/>
    </location>
</feature>
<evidence type="ECO:0000256" key="5">
    <source>
        <dbReference type="ARBA" id="ARBA00023136"/>
    </source>
</evidence>
<evidence type="ECO:0000259" key="7">
    <source>
        <dbReference type="Pfam" id="PF00892"/>
    </source>
</evidence>
<dbReference type="SUPFAM" id="SSF103481">
    <property type="entry name" value="Multidrug resistance efflux transporter EmrE"/>
    <property type="match status" value="2"/>
</dbReference>
<comment type="subcellular location">
    <subcellularLocation>
        <location evidence="1">Membrane</location>
        <topology evidence="1">Multi-pass membrane protein</topology>
    </subcellularLocation>
</comment>
<evidence type="ECO:0000313" key="9">
    <source>
        <dbReference type="Proteomes" id="UP001645039"/>
    </source>
</evidence>
<comment type="similarity">
    <text evidence="2">Belongs to the EamA transporter family.</text>
</comment>
<keyword evidence="5 6" id="KW-0472">Membrane</keyword>
<dbReference type="InterPro" id="IPR037185">
    <property type="entry name" value="EmrE-like"/>
</dbReference>
<keyword evidence="3 6" id="KW-0812">Transmembrane</keyword>
<dbReference type="Proteomes" id="UP001645039">
    <property type="component" value="Unassembled WGS sequence"/>
</dbReference>
<dbReference type="InterPro" id="IPR000620">
    <property type="entry name" value="EamA_dom"/>
</dbReference>
<dbReference type="PANTHER" id="PTHR32322:SF2">
    <property type="entry name" value="EAMA DOMAIN-CONTAINING PROTEIN"/>
    <property type="match status" value="1"/>
</dbReference>
<feature type="transmembrane region" description="Helical" evidence="6">
    <location>
        <begin position="296"/>
        <end position="313"/>
    </location>
</feature>